<dbReference type="GO" id="GO:0032259">
    <property type="term" value="P:methylation"/>
    <property type="evidence" value="ECO:0007669"/>
    <property type="project" value="UniProtKB-KW"/>
</dbReference>
<gene>
    <name evidence="3" type="ORF">B9N56_03910</name>
</gene>
<evidence type="ECO:0000256" key="1">
    <source>
        <dbReference type="ARBA" id="ARBA00022679"/>
    </source>
</evidence>
<evidence type="ECO:0000313" key="4">
    <source>
        <dbReference type="Proteomes" id="UP000215361"/>
    </source>
</evidence>
<accession>A0A233W1M6</accession>
<dbReference type="RefSeq" id="WP_002838101.1">
    <property type="nucleotide sequence ID" value="NZ_CAMPWK010000001.1"/>
</dbReference>
<sequence length="243" mass="29007">MYNEFAYIYDKLTFDIDYQKYSEVIKKELNKLNIKPESILELGIGSGNMTQFFYDSSVDYTGVDLSKEMLEICADKFPRINLINEDLCELELEQDYDFIFSTLDTINYILDPDKLQNLFFKINKICKGVFMFDVNTPYKLIDIMGNNHFVYEYEDIFYTWVNQYYEEDNLIDFYIDFFVKNKYDSYERIQETQTEKVYSLDTLRFMLYNCGFTDVKLIDFDTGKSVNEITQRALFVCALCNDD</sequence>
<feature type="domain" description="Methyltransferase" evidence="2">
    <location>
        <begin position="39"/>
        <end position="127"/>
    </location>
</feature>
<dbReference type="CDD" id="cd02440">
    <property type="entry name" value="AdoMet_MTases"/>
    <property type="match status" value="1"/>
</dbReference>
<dbReference type="AlphaFoldDB" id="A0A233W1M6"/>
<dbReference type="Pfam" id="PF13649">
    <property type="entry name" value="Methyltransf_25"/>
    <property type="match status" value="1"/>
</dbReference>
<reference evidence="4" key="1">
    <citation type="submission" date="2017-04" db="EMBL/GenBank/DDBJ databases">
        <title>Finegoldia magna isolated from orthopedic joint implant-associated infections.</title>
        <authorList>
            <person name="Bjorklund S."/>
            <person name="Bruggemann H."/>
            <person name="Jensen A."/>
            <person name="Hellmark B."/>
            <person name="Soderquist B."/>
        </authorList>
    </citation>
    <scope>NUCLEOTIDE SEQUENCE [LARGE SCALE GENOMIC DNA]</scope>
    <source>
        <strain evidence="4">08T492</strain>
    </source>
</reference>
<keyword evidence="1 3" id="KW-0808">Transferase</keyword>
<dbReference type="PANTHER" id="PTHR43861">
    <property type="entry name" value="TRANS-ACONITATE 2-METHYLTRANSFERASE-RELATED"/>
    <property type="match status" value="1"/>
</dbReference>
<evidence type="ECO:0000259" key="2">
    <source>
        <dbReference type="Pfam" id="PF13649"/>
    </source>
</evidence>
<dbReference type="GO" id="GO:0008168">
    <property type="term" value="F:methyltransferase activity"/>
    <property type="evidence" value="ECO:0007669"/>
    <property type="project" value="UniProtKB-KW"/>
</dbReference>
<evidence type="ECO:0000313" key="3">
    <source>
        <dbReference type="EMBL" id="OXZ38550.1"/>
    </source>
</evidence>
<dbReference type="InterPro" id="IPR041698">
    <property type="entry name" value="Methyltransf_25"/>
</dbReference>
<dbReference type="SUPFAM" id="SSF53335">
    <property type="entry name" value="S-adenosyl-L-methionine-dependent methyltransferases"/>
    <property type="match status" value="1"/>
</dbReference>
<dbReference type="Gene3D" id="3.40.50.150">
    <property type="entry name" value="Vaccinia Virus protein VP39"/>
    <property type="match status" value="1"/>
</dbReference>
<name>A0A233W1M6_FINMA</name>
<organism evidence="3 4">
    <name type="scientific">Finegoldia magna</name>
    <name type="common">Peptostreptococcus magnus</name>
    <dbReference type="NCBI Taxonomy" id="1260"/>
    <lineage>
        <taxon>Bacteria</taxon>
        <taxon>Bacillati</taxon>
        <taxon>Bacillota</taxon>
        <taxon>Tissierellia</taxon>
        <taxon>Tissierellales</taxon>
        <taxon>Peptoniphilaceae</taxon>
        <taxon>Finegoldia</taxon>
    </lineage>
</organism>
<dbReference type="Gene3D" id="2.20.25.110">
    <property type="entry name" value="S-adenosyl-L-methionine-dependent methyltransferases"/>
    <property type="match status" value="1"/>
</dbReference>
<keyword evidence="3" id="KW-0489">Methyltransferase</keyword>
<proteinExistence type="predicted"/>
<dbReference type="InterPro" id="IPR029063">
    <property type="entry name" value="SAM-dependent_MTases_sf"/>
</dbReference>
<dbReference type="EMBL" id="NDYI01000010">
    <property type="protein sequence ID" value="OXZ38550.1"/>
    <property type="molecule type" value="Genomic_DNA"/>
</dbReference>
<protein>
    <submittedName>
        <fullName evidence="3">SAM-dependent methyltransferase</fullName>
    </submittedName>
</protein>
<comment type="caution">
    <text evidence="3">The sequence shown here is derived from an EMBL/GenBank/DDBJ whole genome shotgun (WGS) entry which is preliminary data.</text>
</comment>
<dbReference type="Proteomes" id="UP000215361">
    <property type="component" value="Unassembled WGS sequence"/>
</dbReference>